<keyword evidence="2" id="KW-0813">Transport</keyword>
<comment type="caution">
    <text evidence="7">The sequence shown here is derived from an EMBL/GenBank/DDBJ whole genome shotgun (WGS) entry which is preliminary data.</text>
</comment>
<dbReference type="InterPro" id="IPR050763">
    <property type="entry name" value="ABC_transporter_ATP-binding"/>
</dbReference>
<evidence type="ECO:0000256" key="1">
    <source>
        <dbReference type="ARBA" id="ARBA00005417"/>
    </source>
</evidence>
<evidence type="ECO:0000256" key="2">
    <source>
        <dbReference type="ARBA" id="ARBA00022448"/>
    </source>
</evidence>
<gene>
    <name evidence="7" type="ORF">Q757_02180</name>
</gene>
<dbReference type="InterPro" id="IPR027417">
    <property type="entry name" value="P-loop_NTPase"/>
</dbReference>
<proteinExistence type="inferred from homology"/>
<comment type="similarity">
    <text evidence="1">Belongs to the ABC transporter superfamily.</text>
</comment>
<evidence type="ECO:0000256" key="3">
    <source>
        <dbReference type="ARBA" id="ARBA00022741"/>
    </source>
</evidence>
<evidence type="ECO:0000259" key="6">
    <source>
        <dbReference type="Pfam" id="PF13732"/>
    </source>
</evidence>
<dbReference type="PANTHER" id="PTHR42711:SF5">
    <property type="entry name" value="ABC TRANSPORTER ATP-BINDING PROTEIN NATA"/>
    <property type="match status" value="1"/>
</dbReference>
<feature type="domain" description="ATPase AAA-type core" evidence="5">
    <location>
        <begin position="16"/>
        <end position="77"/>
    </location>
</feature>
<keyword evidence="3" id="KW-0547">Nucleotide-binding</keyword>
<evidence type="ECO:0000256" key="4">
    <source>
        <dbReference type="ARBA" id="ARBA00022840"/>
    </source>
</evidence>
<organism evidence="7 8">
    <name type="scientific">Oenococcus alcoholitolerans</name>
    <dbReference type="NCBI Taxonomy" id="931074"/>
    <lineage>
        <taxon>Bacteria</taxon>
        <taxon>Bacillati</taxon>
        <taxon>Bacillota</taxon>
        <taxon>Bacilli</taxon>
        <taxon>Lactobacillales</taxon>
        <taxon>Lactobacillaceae</taxon>
        <taxon>Oenococcus</taxon>
    </lineage>
</organism>
<dbReference type="Pfam" id="PF13304">
    <property type="entry name" value="AAA_21"/>
    <property type="match status" value="1"/>
</dbReference>
<evidence type="ECO:0008006" key="9">
    <source>
        <dbReference type="Google" id="ProtNLM"/>
    </source>
</evidence>
<feature type="domain" description="Daunorubicin resistance ATP-binding protein DrrA1/2-like C-terminal" evidence="6">
    <location>
        <begin position="98"/>
        <end position="180"/>
    </location>
</feature>
<keyword evidence="4" id="KW-0067">ATP-binding</keyword>
<protein>
    <recommendedName>
        <fullName evidence="9">Sodium ABC transporter ATP-binding protein</fullName>
    </recommendedName>
</protein>
<dbReference type="EMBL" id="AXCV01000057">
    <property type="protein sequence ID" value="KGO32243.1"/>
    <property type="molecule type" value="Genomic_DNA"/>
</dbReference>
<keyword evidence="8" id="KW-1185">Reference proteome</keyword>
<dbReference type="InterPro" id="IPR003959">
    <property type="entry name" value="ATPase_AAA_core"/>
</dbReference>
<dbReference type="Gene3D" id="3.40.50.300">
    <property type="entry name" value="P-loop containing nucleotide triphosphate hydrolases"/>
    <property type="match status" value="1"/>
</dbReference>
<dbReference type="SUPFAM" id="SSF52540">
    <property type="entry name" value="P-loop containing nucleoside triphosphate hydrolases"/>
    <property type="match status" value="1"/>
</dbReference>
<sequence length="197" mass="21761">MDKFQVKGKLSDKVKKLSKGNQQKVQLISALIHQPKLIILDEPFSGLDPVNAQMLLDIIVDLKKQGAAIIYSSHDMNNVSAIADKVVMLNSGHVVLNGGTSEIRRSFGRTRIYLESPLTKEQILAVKGVDSVDDYAGGLQIKLSDPKAGEEIFALATKNGYITAFDQQPPTLDQIFRMKTGPEAILEFQKEEGRDHE</sequence>
<dbReference type="InterPro" id="IPR025302">
    <property type="entry name" value="DrrA1/2-like_C"/>
</dbReference>
<accession>A0ABR4XRX1</accession>
<name>A0ABR4XRX1_9LACO</name>
<reference evidence="7 8" key="1">
    <citation type="journal article" date="2014" name="Antonie Van Leeuwenhoek">
        <title>Oenococcus alcoholitolerans sp. nov., a lactic acid bacteria isolated from cachaca and ethanol fermentation processes.</title>
        <authorList>
            <person name="Badotti F."/>
            <person name="Moreira A.P."/>
            <person name="Tonon L.A."/>
            <person name="de Lucena B.T."/>
            <person name="Gomes Fde C."/>
            <person name="Kruger R."/>
            <person name="Thompson C.C."/>
            <person name="de Morais M.A.Jr."/>
            <person name="Rosa C.A."/>
            <person name="Thompson F.L."/>
        </authorList>
    </citation>
    <scope>NUCLEOTIDE SEQUENCE [LARGE SCALE GENOMIC DNA]</scope>
    <source>
        <strain evidence="7 8">UFRJ-M7.2.18</strain>
    </source>
</reference>
<evidence type="ECO:0000313" key="8">
    <source>
        <dbReference type="Proteomes" id="UP000030023"/>
    </source>
</evidence>
<evidence type="ECO:0000313" key="7">
    <source>
        <dbReference type="EMBL" id="KGO32243.1"/>
    </source>
</evidence>
<dbReference type="PANTHER" id="PTHR42711">
    <property type="entry name" value="ABC TRANSPORTER ATP-BINDING PROTEIN"/>
    <property type="match status" value="1"/>
</dbReference>
<dbReference type="Pfam" id="PF13732">
    <property type="entry name" value="DrrA1-3_C"/>
    <property type="match status" value="1"/>
</dbReference>
<evidence type="ECO:0000259" key="5">
    <source>
        <dbReference type="Pfam" id="PF13304"/>
    </source>
</evidence>
<dbReference type="Proteomes" id="UP000030023">
    <property type="component" value="Unassembled WGS sequence"/>
</dbReference>